<accession>A0A8X6SBN8</accession>
<feature type="domain" description="Reverse transcriptase Ty1/copia-type" evidence="2">
    <location>
        <begin position="505"/>
        <end position="570"/>
    </location>
</feature>
<dbReference type="InterPro" id="IPR057670">
    <property type="entry name" value="SH3_retrovirus"/>
</dbReference>
<feature type="domain" description="Retroviral polymerase SH3-like" evidence="4">
    <location>
        <begin position="273"/>
        <end position="329"/>
    </location>
</feature>
<feature type="compositionally biased region" description="Low complexity" evidence="1">
    <location>
        <begin position="370"/>
        <end position="380"/>
    </location>
</feature>
<evidence type="ECO:0000256" key="1">
    <source>
        <dbReference type="SAM" id="MobiDB-lite"/>
    </source>
</evidence>
<dbReference type="Pfam" id="PF07727">
    <property type="entry name" value="RVT_2"/>
    <property type="match status" value="1"/>
</dbReference>
<evidence type="ECO:0000259" key="3">
    <source>
        <dbReference type="Pfam" id="PF22936"/>
    </source>
</evidence>
<evidence type="ECO:0000313" key="5">
    <source>
        <dbReference type="EMBL" id="GFY10514.1"/>
    </source>
</evidence>
<dbReference type="PANTHER" id="PTHR11439">
    <property type="entry name" value="GAG-POL-RELATED RETROTRANSPOSON"/>
    <property type="match status" value="1"/>
</dbReference>
<dbReference type="InterPro" id="IPR054722">
    <property type="entry name" value="PolX-like_BBD"/>
</dbReference>
<dbReference type="AlphaFoldDB" id="A0A8X6SBN8"/>
<feature type="domain" description="Retrovirus-related Pol polyprotein from transposon TNT 1-94-like beta-barrel" evidence="3">
    <location>
        <begin position="188"/>
        <end position="252"/>
    </location>
</feature>
<dbReference type="Pfam" id="PF22936">
    <property type="entry name" value="Pol_BBD"/>
    <property type="match status" value="1"/>
</dbReference>
<name>A0A8X6SBN8_TRICX</name>
<keyword evidence="6" id="KW-1185">Reference proteome</keyword>
<protein>
    <submittedName>
        <fullName evidence="5">Retrovirus-related Pol polyprotein from transposon RE1</fullName>
    </submittedName>
</protein>
<evidence type="ECO:0000313" key="6">
    <source>
        <dbReference type="Proteomes" id="UP000887159"/>
    </source>
</evidence>
<dbReference type="CDD" id="cd09272">
    <property type="entry name" value="RNase_HI_RT_Ty1"/>
    <property type="match status" value="1"/>
</dbReference>
<comment type="caution">
    <text evidence="5">The sequence shown here is derived from an EMBL/GenBank/DDBJ whole genome shotgun (WGS) entry which is preliminary data.</text>
</comment>
<feature type="region of interest" description="Disordered" evidence="1">
    <location>
        <begin position="167"/>
        <end position="187"/>
    </location>
</feature>
<organism evidence="5 6">
    <name type="scientific">Trichonephila clavipes</name>
    <name type="common">Golden silk orbweaver</name>
    <name type="synonym">Nephila clavipes</name>
    <dbReference type="NCBI Taxonomy" id="2585209"/>
    <lineage>
        <taxon>Eukaryota</taxon>
        <taxon>Metazoa</taxon>
        <taxon>Ecdysozoa</taxon>
        <taxon>Arthropoda</taxon>
        <taxon>Chelicerata</taxon>
        <taxon>Arachnida</taxon>
        <taxon>Araneae</taxon>
        <taxon>Araneomorphae</taxon>
        <taxon>Entelegynae</taxon>
        <taxon>Araneoidea</taxon>
        <taxon>Nephilidae</taxon>
        <taxon>Trichonephila</taxon>
    </lineage>
</organism>
<dbReference type="Pfam" id="PF14223">
    <property type="entry name" value="Retrotran_gag_2"/>
    <property type="match status" value="1"/>
</dbReference>
<dbReference type="Proteomes" id="UP000887159">
    <property type="component" value="Unassembled WGS sequence"/>
</dbReference>
<dbReference type="Pfam" id="PF25597">
    <property type="entry name" value="SH3_retrovirus"/>
    <property type="match status" value="1"/>
</dbReference>
<dbReference type="EMBL" id="BMAU01021298">
    <property type="protein sequence ID" value="GFY10514.1"/>
    <property type="molecule type" value="Genomic_DNA"/>
</dbReference>
<dbReference type="PANTHER" id="PTHR11439:SF489">
    <property type="entry name" value="RNA-DIRECTED DNA POLYMERASE"/>
    <property type="match status" value="1"/>
</dbReference>
<feature type="compositionally biased region" description="Basic and acidic residues" evidence="1">
    <location>
        <begin position="177"/>
        <end position="187"/>
    </location>
</feature>
<dbReference type="InterPro" id="IPR013103">
    <property type="entry name" value="RVT_2"/>
</dbReference>
<evidence type="ECO:0000259" key="2">
    <source>
        <dbReference type="Pfam" id="PF07727"/>
    </source>
</evidence>
<sequence>MEFNSQISVLTPNNWNTWKHDMQVLLMHYGCWQFIIQTKPEQPDEEATYKEKLDLQLHQFFGTKYQPGEDVGIFISRVKTAATRLQEAGHKLDDLYIGFQLIRWLPQEFQSTVQQIYRWKEEDFRVVKIEAELILEANRLQLMKQDLEKAENAYLNCFTSKKSKTLPGATAAAHGDPNGKNDYQKKSDLKPITNMKMSLATEDKSCPVEGIGTLRFRVKYKGSFHDITLTDVLFNPKLRRNLLSGSRLESKGAHFVGTKGRKPSVLHLKPFGCLAYAGVPKQIRKKFDMRAKIGIMMGYAQRTKGYRIWWIDENKLVETINVRFDENKRGINFRQKVNSNLGYNLNLPDYQNHPHLNNRVKDSLTSRLVSKTSTETPSTSEKPDVSSDNHSLIPCTEVKWIRNIGRKVTGSNVYYSIKGEATRLKSFNEIERYCKRHNIKYDPSLFNFRKDNTESQGFSDLSEQQEAFMVEVTIPICYKQAIRSRDASKWHDAMDKEINVMKERKVWDLVDHPDNIKILENRWVYTIKYDENNKIVRYKARLVARGNTQLRGESFDEVFQEYKLELSKVKSLKLRCYSDSDFATNRDDRVSMGGFITFIDETPISSRTFKQKSVSLSTMEAEYVSLTEAAKEFIWLKNVINNKSLNLELSENVMFCDNQAAISFQSHR</sequence>
<gene>
    <name evidence="5" type="primary">RE1_79</name>
    <name evidence="5" type="ORF">TNCV_2565421</name>
</gene>
<feature type="region of interest" description="Disordered" evidence="1">
    <location>
        <begin position="368"/>
        <end position="389"/>
    </location>
</feature>
<reference evidence="5" key="1">
    <citation type="submission" date="2020-08" db="EMBL/GenBank/DDBJ databases">
        <title>Multicomponent nature underlies the extraordinary mechanical properties of spider dragline silk.</title>
        <authorList>
            <person name="Kono N."/>
            <person name="Nakamura H."/>
            <person name="Mori M."/>
            <person name="Yoshida Y."/>
            <person name="Ohtoshi R."/>
            <person name="Malay A.D."/>
            <person name="Moran D.A.P."/>
            <person name="Tomita M."/>
            <person name="Numata K."/>
            <person name="Arakawa K."/>
        </authorList>
    </citation>
    <scope>NUCLEOTIDE SEQUENCE</scope>
</reference>
<proteinExistence type="predicted"/>
<evidence type="ECO:0000259" key="4">
    <source>
        <dbReference type="Pfam" id="PF25597"/>
    </source>
</evidence>